<dbReference type="Gene3D" id="2.60.40.380">
    <property type="entry name" value="Purple acid phosphatase-like, N-terminal"/>
    <property type="match status" value="1"/>
</dbReference>
<dbReference type="Gene3D" id="3.60.21.70">
    <property type="entry name" value="PhoD-like phosphatase"/>
    <property type="match status" value="1"/>
</dbReference>
<feature type="domain" description="PhoD-like phosphatase metallophosphatase" evidence="2">
    <location>
        <begin position="154"/>
        <end position="479"/>
    </location>
</feature>
<dbReference type="Pfam" id="PF09423">
    <property type="entry name" value="PhoD"/>
    <property type="match status" value="1"/>
</dbReference>
<evidence type="ECO:0000313" key="5">
    <source>
        <dbReference type="Proteomes" id="UP001216390"/>
    </source>
</evidence>
<accession>A0AAE9YC30</accession>
<organism evidence="4 5">
    <name type="scientific">Iamia majanohamensis</name>
    <dbReference type="NCBI Taxonomy" id="467976"/>
    <lineage>
        <taxon>Bacteria</taxon>
        <taxon>Bacillati</taxon>
        <taxon>Actinomycetota</taxon>
        <taxon>Acidimicrobiia</taxon>
        <taxon>Acidimicrobiales</taxon>
        <taxon>Iamiaceae</taxon>
        <taxon>Iamia</taxon>
    </lineage>
</organism>
<feature type="domain" description="Phospholipase D N-terminal" evidence="3">
    <location>
        <begin position="48"/>
        <end position="143"/>
    </location>
</feature>
<evidence type="ECO:0000259" key="3">
    <source>
        <dbReference type="Pfam" id="PF16655"/>
    </source>
</evidence>
<dbReference type="KEGG" id="ima:PO878_16825"/>
<keyword evidence="5" id="KW-1185">Reference proteome</keyword>
<dbReference type="PROSITE" id="PS51318">
    <property type="entry name" value="TAT"/>
    <property type="match status" value="1"/>
</dbReference>
<sequence length="538" mass="57744">MSVVEPIGRRSLIVGAAAAVAALRLRSAGMPLPLPRQQARLVDDPFTLGVATGDPTASGFVAWTRLAPDPTNGGGVGPDPVVVTYEVASDSGFGQVVRSGEVTALADLAHTVHVDLDGLDPDAEWWVRFTADGFASPVGRGRTLPASGTSPLRFGFVSCQDYVDGYYTALRGLAGEGCDLWLHLGDYMYENATPSDPVRSHGDYECFTLDQYRNRYGFIKGDADLQAAHHAAPVVVVWDDHEVDNNYAGTSGAGGPSQVIARRTAGYRAWFEHQPVRLTAPAGPDLKIYRRFSWGDLATFHMLDGRQYRDPQPCPGSELPVADCPERTAVDRTLLGADQRQWLADGIDGSGAVWDVVGNQTVFVPLPILGLYNNDQWDGYPQDRDRVWDILKARPNPVVLTGDIHAAGVARMHATLDDPETERIGTELVGTSVSSTFNEEFVGIAEDNIAGIPYIEYVNARQRGYTVVDLTAEGMRAEYKVVSDATVEDGTISSDFVYEQPARGTGDVPIDEGAPEGEGVPGEAPPATPITGPATFAG</sequence>
<dbReference type="EMBL" id="CP116942">
    <property type="protein sequence ID" value="WCO66167.1"/>
    <property type="molecule type" value="Genomic_DNA"/>
</dbReference>
<feature type="compositionally biased region" description="Low complexity" evidence="1">
    <location>
        <begin position="529"/>
        <end position="538"/>
    </location>
</feature>
<dbReference type="CDD" id="cd07389">
    <property type="entry name" value="MPP_PhoD"/>
    <property type="match status" value="1"/>
</dbReference>
<dbReference type="RefSeq" id="WP_272735691.1">
    <property type="nucleotide sequence ID" value="NZ_CP116942.1"/>
</dbReference>
<gene>
    <name evidence="4" type="ORF">PO878_16825</name>
</gene>
<evidence type="ECO:0000259" key="2">
    <source>
        <dbReference type="Pfam" id="PF09423"/>
    </source>
</evidence>
<name>A0AAE9YC30_9ACTN</name>
<dbReference type="InterPro" id="IPR006311">
    <property type="entry name" value="TAT_signal"/>
</dbReference>
<protein>
    <submittedName>
        <fullName evidence="4">Alkaline phosphatase D family protein</fullName>
    </submittedName>
</protein>
<dbReference type="InterPro" id="IPR052900">
    <property type="entry name" value="Phospholipid_Metab_Enz"/>
</dbReference>
<evidence type="ECO:0000256" key="1">
    <source>
        <dbReference type="SAM" id="MobiDB-lite"/>
    </source>
</evidence>
<dbReference type="SUPFAM" id="SSF56300">
    <property type="entry name" value="Metallo-dependent phosphatases"/>
    <property type="match status" value="1"/>
</dbReference>
<proteinExistence type="predicted"/>
<dbReference type="AlphaFoldDB" id="A0AAE9YC30"/>
<evidence type="ECO:0000313" key="4">
    <source>
        <dbReference type="EMBL" id="WCO66167.1"/>
    </source>
</evidence>
<dbReference type="InterPro" id="IPR018946">
    <property type="entry name" value="PhoD-like_MPP"/>
</dbReference>
<dbReference type="PANTHER" id="PTHR43606">
    <property type="entry name" value="PHOSPHATASE, PUTATIVE (AFU_ORTHOLOGUE AFUA_6G08710)-RELATED"/>
    <property type="match status" value="1"/>
</dbReference>
<dbReference type="Proteomes" id="UP001216390">
    <property type="component" value="Chromosome"/>
</dbReference>
<dbReference type="InterPro" id="IPR029052">
    <property type="entry name" value="Metallo-depent_PP-like"/>
</dbReference>
<feature type="region of interest" description="Disordered" evidence="1">
    <location>
        <begin position="500"/>
        <end position="538"/>
    </location>
</feature>
<dbReference type="PANTHER" id="PTHR43606:SF2">
    <property type="entry name" value="ALKALINE PHOSPHATASE FAMILY PROTEIN (AFU_ORTHOLOGUE AFUA_5G03860)"/>
    <property type="match status" value="1"/>
</dbReference>
<dbReference type="InterPro" id="IPR038607">
    <property type="entry name" value="PhoD-like_sf"/>
</dbReference>
<dbReference type="Pfam" id="PF16655">
    <property type="entry name" value="PhoD_N"/>
    <property type="match status" value="1"/>
</dbReference>
<reference evidence="4" key="1">
    <citation type="submission" date="2023-01" db="EMBL/GenBank/DDBJ databases">
        <title>The diversity of Class Acidimicrobiia in South China Sea sediment environments and the proposal of Iamia marina sp. nov., a novel species of the genus Iamia.</title>
        <authorList>
            <person name="He Y."/>
            <person name="Tian X."/>
        </authorList>
    </citation>
    <scope>NUCLEOTIDE SEQUENCE</scope>
    <source>
        <strain evidence="4">DSM 19957</strain>
    </source>
</reference>
<dbReference type="InterPro" id="IPR032093">
    <property type="entry name" value="PhoD_N"/>
</dbReference>